<sequence length="436" mass="51249">MLLTRTNKKRFFVIITLASVLSFSTVFVSCSVLSKYDFSPYIGKDQVILSNKKIIKYTALNSSFFSYFNKNGDDLRKNDYKNDKEPAAEVELVNNADKLKSITNSWQKNYSDYLTSKQHFRGDNSIRMEDLKYNVKKIEEVYTSKWFEENSLVIDYGGHKKVKLKSDSNRFFMEKTEIENLMDISLVNHSGNLRDIEITYKRDEEQKDSRYESPIIYELENKTFGLSSKENYSVFKLWNTDTKVLKGKREFNAGSYLNTNLYYYNEDWQKEITDDNVRFYGKSKLLKSKLEFDNLILKSKSSFLKMNPDQKKNIREFDKVLSYYDDEFFKDNFLAIVSVSSWTSWIHEENSPYIDDYNVLIKNNEVAITLFTNFVRTDIVTSKKPELVFSSSLNKFESIPIKLSFPSEDATLFIPISKSKLSDTEKAKTQIYEYQK</sequence>
<gene>
    <name evidence="1" type="ORF">CJF60_04045</name>
</gene>
<dbReference type="RefSeq" id="WP_084232829.1">
    <property type="nucleotide sequence ID" value="NZ_FWXE01000018.1"/>
</dbReference>
<proteinExistence type="predicted"/>
<keyword evidence="2" id="KW-1185">Reference proteome</keyword>
<accession>A0ABX4H4Q9</accession>
<dbReference type="PROSITE" id="PS51257">
    <property type="entry name" value="PROKAR_LIPOPROTEIN"/>
    <property type="match status" value="1"/>
</dbReference>
<name>A0ABX4H4Q9_9BACT</name>
<dbReference type="Proteomes" id="UP000217033">
    <property type="component" value="Unassembled WGS sequence"/>
</dbReference>
<comment type="caution">
    <text evidence="1">The sequence shown here is derived from an EMBL/GenBank/DDBJ whole genome shotgun (WGS) entry which is preliminary data.</text>
</comment>
<organism evidence="1 2">
    <name type="scientific">Mycoplasmopsis agassizii</name>
    <dbReference type="NCBI Taxonomy" id="33922"/>
    <lineage>
        <taxon>Bacteria</taxon>
        <taxon>Bacillati</taxon>
        <taxon>Mycoplasmatota</taxon>
        <taxon>Mycoplasmoidales</taxon>
        <taxon>Metamycoplasmataceae</taxon>
        <taxon>Mycoplasmopsis</taxon>
    </lineage>
</organism>
<evidence type="ECO:0000313" key="1">
    <source>
        <dbReference type="EMBL" id="PAF54880.1"/>
    </source>
</evidence>
<protein>
    <recommendedName>
        <fullName evidence="3">Lipoprotein</fullName>
    </recommendedName>
</protein>
<evidence type="ECO:0008006" key="3">
    <source>
        <dbReference type="Google" id="ProtNLM"/>
    </source>
</evidence>
<evidence type="ECO:0000313" key="2">
    <source>
        <dbReference type="Proteomes" id="UP000217033"/>
    </source>
</evidence>
<dbReference type="EMBL" id="NQMN01000002">
    <property type="protein sequence ID" value="PAF54880.1"/>
    <property type="molecule type" value="Genomic_DNA"/>
</dbReference>
<reference evidence="1" key="1">
    <citation type="submission" date="2017-08" db="EMBL/GenBank/DDBJ databases">
        <authorList>
            <person name="Alvarez-Ponce D."/>
            <person name="Weitzman C.L."/>
            <person name="Tillett R.L."/>
            <person name="Sandmeier F.C."/>
            <person name="Tracy C.R."/>
        </authorList>
    </citation>
    <scope>NUCLEOTIDE SEQUENCE [LARGE SCALE GENOMIC DNA]</scope>
    <source>
        <strain evidence="1">PS6</strain>
    </source>
</reference>